<dbReference type="Gene3D" id="3.40.50.1110">
    <property type="entry name" value="SGNH hydrolase"/>
    <property type="match status" value="1"/>
</dbReference>
<proteinExistence type="inferred from homology"/>
<feature type="transmembrane region" description="Helical" evidence="10">
    <location>
        <begin position="232"/>
        <end position="249"/>
    </location>
</feature>
<feature type="transmembrane region" description="Helical" evidence="10">
    <location>
        <begin position="198"/>
        <end position="217"/>
    </location>
</feature>
<feature type="transmembrane region" description="Helical" evidence="10">
    <location>
        <begin position="329"/>
        <end position="347"/>
    </location>
</feature>
<dbReference type="PANTHER" id="PTHR23028">
    <property type="entry name" value="ACETYLTRANSFERASE"/>
    <property type="match status" value="1"/>
</dbReference>
<dbReference type="GO" id="GO:0009103">
    <property type="term" value="P:lipopolysaccharide biosynthetic process"/>
    <property type="evidence" value="ECO:0007669"/>
    <property type="project" value="TreeGrafter"/>
</dbReference>
<keyword evidence="4 12" id="KW-0808">Transferase</keyword>
<name>A0AAU8ID99_9BACL</name>
<evidence type="ECO:0000259" key="11">
    <source>
        <dbReference type="Pfam" id="PF01757"/>
    </source>
</evidence>
<gene>
    <name evidence="12" type="ORF">ABNN70_10795</name>
</gene>
<keyword evidence="7 10" id="KW-0472">Membrane</keyword>
<evidence type="ECO:0000256" key="6">
    <source>
        <dbReference type="ARBA" id="ARBA00022989"/>
    </source>
</evidence>
<evidence type="ECO:0000313" key="12">
    <source>
        <dbReference type="EMBL" id="XCJ16175.1"/>
    </source>
</evidence>
<feature type="region of interest" description="Disordered" evidence="9">
    <location>
        <begin position="449"/>
        <end position="503"/>
    </location>
</feature>
<keyword evidence="5 10" id="KW-0812">Transmembrane</keyword>
<feature type="transmembrane region" description="Helical" evidence="10">
    <location>
        <begin position="41"/>
        <end position="58"/>
    </location>
</feature>
<dbReference type="SUPFAM" id="SSF52266">
    <property type="entry name" value="SGNH hydrolase"/>
    <property type="match status" value="1"/>
</dbReference>
<dbReference type="CDD" id="cd01840">
    <property type="entry name" value="SGNH_hydrolase_yrhL_like"/>
    <property type="match status" value="1"/>
</dbReference>
<reference evidence="12" key="1">
    <citation type="submission" date="2024-06" db="EMBL/GenBank/DDBJ databases">
        <authorList>
            <person name="Fan A."/>
            <person name="Zhang F.Y."/>
            <person name="Zhang L."/>
        </authorList>
    </citation>
    <scope>NUCLEOTIDE SEQUENCE</scope>
    <source>
        <strain evidence="12">Y61</strain>
    </source>
</reference>
<accession>A0AAU8ID99</accession>
<feature type="transmembrane region" description="Helical" evidence="10">
    <location>
        <begin position="105"/>
        <end position="124"/>
    </location>
</feature>
<protein>
    <submittedName>
        <fullName evidence="12">Acyltransferase family protein</fullName>
        <ecNumber evidence="12">2.3.1.-</ecNumber>
    </submittedName>
</protein>
<dbReference type="EMBL" id="CP159510">
    <property type="protein sequence ID" value="XCJ16175.1"/>
    <property type="molecule type" value="Genomic_DNA"/>
</dbReference>
<evidence type="ECO:0000256" key="4">
    <source>
        <dbReference type="ARBA" id="ARBA00022679"/>
    </source>
</evidence>
<comment type="similarity">
    <text evidence="2">Belongs to the acyltransferase 3 family.</text>
</comment>
<dbReference type="InterPro" id="IPR002656">
    <property type="entry name" value="Acyl_transf_3_dom"/>
</dbReference>
<feature type="compositionally biased region" description="Polar residues" evidence="9">
    <location>
        <begin position="466"/>
        <end position="489"/>
    </location>
</feature>
<dbReference type="PANTHER" id="PTHR23028:SF53">
    <property type="entry name" value="ACYL_TRANSF_3 DOMAIN-CONTAINING PROTEIN"/>
    <property type="match status" value="1"/>
</dbReference>
<keyword evidence="3" id="KW-1003">Cell membrane</keyword>
<feature type="transmembrane region" description="Helical" evidence="10">
    <location>
        <begin position="64"/>
        <end position="84"/>
    </location>
</feature>
<evidence type="ECO:0000256" key="10">
    <source>
        <dbReference type="SAM" id="Phobius"/>
    </source>
</evidence>
<comment type="subcellular location">
    <subcellularLocation>
        <location evidence="1">Cell membrane</location>
        <topology evidence="1">Multi-pass membrane protein</topology>
    </subcellularLocation>
</comment>
<feature type="domain" description="Acyltransferase 3" evidence="11">
    <location>
        <begin position="38"/>
        <end position="372"/>
    </location>
</feature>
<sequence>MRQWNKRTGQPKKKVMQDAIHNVSNSKDVTKHKRRYMPGLDGLRAIAVFAVIFYHFGFPWASGGLLGVSIFFVLSGYLITDILLNEWEKNGRISLKTFWLRRARRLLPALFFVLFVLFIWLILFRPDLIAHFRKDAVAAIFYVSNWWYIFYNVSYFDSFSNPSLLTHFWSLAVEEQFYLIWPLFLIIVLKFKKIRRHLFVITVFMALFSAVLMAFLYQPGTDPSRIYYGTDTRAFSILIGSALAMVWSGRKLTDSGRKWPIRFLDLAGVLAFILILILMMTSNEYDRFIYQGGMFLLSLASAAVIAACAHPSTWLGKFLGMKPLRWIGIRSYGMYLWQFPIIMLSMNNFDSGMPRFARFFVETALVIIVSTLSLQLIENPFRSGLVGRWFQSHFLKKPRRVRLRTTALTLSLLFLSLSCIIAWSQTRITAASGNVPAGSGESAISVQKHVPAEEHQEKSEQPYKNGDSSESKGQSQVARGETPRSSDSGHASGRKLEEESGQRVTAIGDSLMLDIKPYLEERFKKIEIQAKVGRQFTEAKSIVQSLNSQKKTGQVVIIELGTNGPVTMNQMHDLMETIDPKTRVILTTTRVPRPWEGEVNQTMRKSAGVFDNVRLADWYKESAGHPEYFAPDTIHLNETGSAVYANMLLRTVKSSQR</sequence>
<dbReference type="InterPro" id="IPR036514">
    <property type="entry name" value="SGNH_hydro_sf"/>
</dbReference>
<evidence type="ECO:0000256" key="8">
    <source>
        <dbReference type="ARBA" id="ARBA00023315"/>
    </source>
</evidence>
<dbReference type="GO" id="GO:0016747">
    <property type="term" value="F:acyltransferase activity, transferring groups other than amino-acyl groups"/>
    <property type="evidence" value="ECO:0007669"/>
    <property type="project" value="InterPro"/>
</dbReference>
<evidence type="ECO:0000256" key="1">
    <source>
        <dbReference type="ARBA" id="ARBA00004651"/>
    </source>
</evidence>
<dbReference type="RefSeq" id="WP_353947781.1">
    <property type="nucleotide sequence ID" value="NZ_CP159510.1"/>
</dbReference>
<keyword evidence="6 10" id="KW-1133">Transmembrane helix</keyword>
<keyword evidence="8 12" id="KW-0012">Acyltransferase</keyword>
<dbReference type="AlphaFoldDB" id="A0AAU8ID99"/>
<dbReference type="GO" id="GO:0005886">
    <property type="term" value="C:plasma membrane"/>
    <property type="evidence" value="ECO:0007669"/>
    <property type="project" value="UniProtKB-SubCell"/>
</dbReference>
<feature type="transmembrane region" description="Helical" evidence="10">
    <location>
        <begin position="401"/>
        <end position="423"/>
    </location>
</feature>
<feature type="transmembrane region" description="Helical" evidence="10">
    <location>
        <begin position="261"/>
        <end position="282"/>
    </location>
</feature>
<dbReference type="InterPro" id="IPR050879">
    <property type="entry name" value="Acyltransferase_3"/>
</dbReference>
<dbReference type="Pfam" id="PF01757">
    <property type="entry name" value="Acyl_transf_3"/>
    <property type="match status" value="1"/>
</dbReference>
<evidence type="ECO:0000256" key="5">
    <source>
        <dbReference type="ARBA" id="ARBA00022692"/>
    </source>
</evidence>
<evidence type="ECO:0000256" key="3">
    <source>
        <dbReference type="ARBA" id="ARBA00022475"/>
    </source>
</evidence>
<dbReference type="EC" id="2.3.1.-" evidence="12"/>
<evidence type="ECO:0000256" key="2">
    <source>
        <dbReference type="ARBA" id="ARBA00007400"/>
    </source>
</evidence>
<organism evidence="12">
    <name type="scientific">Sporolactobacillus sp. Y61</name>
    <dbReference type="NCBI Taxonomy" id="3160863"/>
    <lineage>
        <taxon>Bacteria</taxon>
        <taxon>Bacillati</taxon>
        <taxon>Bacillota</taxon>
        <taxon>Bacilli</taxon>
        <taxon>Bacillales</taxon>
        <taxon>Sporolactobacillaceae</taxon>
        <taxon>Sporolactobacillus</taxon>
    </lineage>
</organism>
<feature type="compositionally biased region" description="Basic and acidic residues" evidence="9">
    <location>
        <begin position="450"/>
        <end position="461"/>
    </location>
</feature>
<feature type="transmembrane region" description="Helical" evidence="10">
    <location>
        <begin position="168"/>
        <end position="191"/>
    </location>
</feature>
<feature type="transmembrane region" description="Helical" evidence="10">
    <location>
        <begin position="288"/>
        <end position="309"/>
    </location>
</feature>
<feature type="transmembrane region" description="Helical" evidence="10">
    <location>
        <begin position="359"/>
        <end position="381"/>
    </location>
</feature>
<evidence type="ECO:0000256" key="7">
    <source>
        <dbReference type="ARBA" id="ARBA00023136"/>
    </source>
</evidence>
<evidence type="ECO:0000256" key="9">
    <source>
        <dbReference type="SAM" id="MobiDB-lite"/>
    </source>
</evidence>